<proteinExistence type="inferred from homology"/>
<evidence type="ECO:0000313" key="6">
    <source>
        <dbReference type="EMBL" id="MQW39830.1"/>
    </source>
</evidence>
<dbReference type="CDD" id="cd01189">
    <property type="entry name" value="INT_ICEBs1_C_like"/>
    <property type="match status" value="1"/>
</dbReference>
<organism evidence="6 7">
    <name type="scientific">Lactococcus hircilactis</name>
    <dbReference type="NCBI Taxonomy" id="1494462"/>
    <lineage>
        <taxon>Bacteria</taxon>
        <taxon>Bacillati</taxon>
        <taxon>Bacillota</taxon>
        <taxon>Bacilli</taxon>
        <taxon>Lactobacillales</taxon>
        <taxon>Streptococcaceae</taxon>
        <taxon>Lactococcus</taxon>
    </lineage>
</organism>
<accession>A0A7X1Z8K3</accession>
<keyword evidence="2" id="KW-0229">DNA integration</keyword>
<dbReference type="Pfam" id="PF00589">
    <property type="entry name" value="Phage_integrase"/>
    <property type="match status" value="1"/>
</dbReference>
<dbReference type="GO" id="GO:0015074">
    <property type="term" value="P:DNA integration"/>
    <property type="evidence" value="ECO:0007669"/>
    <property type="project" value="UniProtKB-KW"/>
</dbReference>
<dbReference type="GO" id="GO:0003677">
    <property type="term" value="F:DNA binding"/>
    <property type="evidence" value="ECO:0007669"/>
    <property type="project" value="UniProtKB-KW"/>
</dbReference>
<dbReference type="Proteomes" id="UP000439550">
    <property type="component" value="Unassembled WGS sequence"/>
</dbReference>
<dbReference type="InterPro" id="IPR050808">
    <property type="entry name" value="Phage_Integrase"/>
</dbReference>
<evidence type="ECO:0000256" key="3">
    <source>
        <dbReference type="ARBA" id="ARBA00023125"/>
    </source>
</evidence>
<comment type="caution">
    <text evidence="6">The sequence shown here is derived from an EMBL/GenBank/DDBJ whole genome shotgun (WGS) entry which is preliminary data.</text>
</comment>
<dbReference type="Gene3D" id="1.10.443.10">
    <property type="entry name" value="Intergrase catalytic core"/>
    <property type="match status" value="1"/>
</dbReference>
<reference evidence="6 7" key="1">
    <citation type="submission" date="2019-10" db="EMBL/GenBank/DDBJ databases">
        <authorList>
            <person name="Dong K."/>
        </authorList>
    </citation>
    <scope>NUCLEOTIDE SEQUENCE [LARGE SCALE GENOMIC DNA]</scope>
    <source>
        <strain evidence="6 7">DSM 28960</strain>
    </source>
</reference>
<evidence type="ECO:0000256" key="4">
    <source>
        <dbReference type="ARBA" id="ARBA00023172"/>
    </source>
</evidence>
<evidence type="ECO:0000313" key="7">
    <source>
        <dbReference type="Proteomes" id="UP000439550"/>
    </source>
</evidence>
<dbReference type="SUPFAM" id="SSF56349">
    <property type="entry name" value="DNA breaking-rejoining enzymes"/>
    <property type="match status" value="1"/>
</dbReference>
<sequence>MWIEDLPNGKYKYCERYTDTKGKLRKVSVTLDKNSSRAQNEASRLLYNKIDAKLEKEKQKIEDEKNKITSITFWKVQDDFLAVYNDTVKARTVTARISAKNKIREIIPEETLLTELTSNYILSILEKIYYVDNYSYPYMILIKSNISMVLDYAISKGYIENNPSSKVKIKKKVETFEQRQAKKDKYLELDELKDVLKQLRIIDKPTALIVEFMALTGLRYGECVALQCKNINDETIEITGSFDPITHSKTTPKNIHSERTIALSNQAKKILDERIELNIKMNINDGNPENFIFVNRSNQPEYIENVNSRLGKIKSDKKLTTHIFRHTHIAMLTEVGIPLKAIMERVGHTNPNTTLSIYSHVTDKMSKNIVEKLNKIDL</sequence>
<gene>
    <name evidence="6" type="ORF">GHI93_07820</name>
</gene>
<comment type="similarity">
    <text evidence="1">Belongs to the 'phage' integrase family.</text>
</comment>
<dbReference type="AlphaFoldDB" id="A0A7X1Z8K3"/>
<dbReference type="InterPro" id="IPR010998">
    <property type="entry name" value="Integrase_recombinase_N"/>
</dbReference>
<dbReference type="InterPro" id="IPR013762">
    <property type="entry name" value="Integrase-like_cat_sf"/>
</dbReference>
<protein>
    <submittedName>
        <fullName evidence="6">Tyrosine-type recombinase/integrase</fullName>
    </submittedName>
</protein>
<dbReference type="OrthoDB" id="9803188at2"/>
<dbReference type="Gene3D" id="1.10.150.130">
    <property type="match status" value="1"/>
</dbReference>
<dbReference type="EMBL" id="WITJ01000010">
    <property type="protein sequence ID" value="MQW39830.1"/>
    <property type="molecule type" value="Genomic_DNA"/>
</dbReference>
<dbReference type="PROSITE" id="PS51898">
    <property type="entry name" value="TYR_RECOMBINASE"/>
    <property type="match status" value="1"/>
</dbReference>
<dbReference type="InterPro" id="IPR002104">
    <property type="entry name" value="Integrase_catalytic"/>
</dbReference>
<keyword evidence="4" id="KW-0233">DNA recombination</keyword>
<dbReference type="PANTHER" id="PTHR30629:SF2">
    <property type="entry name" value="PROPHAGE INTEGRASE INTS-RELATED"/>
    <property type="match status" value="1"/>
</dbReference>
<dbReference type="GO" id="GO:0006310">
    <property type="term" value="P:DNA recombination"/>
    <property type="evidence" value="ECO:0007669"/>
    <property type="project" value="UniProtKB-KW"/>
</dbReference>
<keyword evidence="7" id="KW-1185">Reference proteome</keyword>
<evidence type="ECO:0000256" key="2">
    <source>
        <dbReference type="ARBA" id="ARBA00022908"/>
    </source>
</evidence>
<keyword evidence="3" id="KW-0238">DNA-binding</keyword>
<name>A0A7X1Z8K3_9LACT</name>
<evidence type="ECO:0000256" key="1">
    <source>
        <dbReference type="ARBA" id="ARBA00008857"/>
    </source>
</evidence>
<dbReference type="InterPro" id="IPR011010">
    <property type="entry name" value="DNA_brk_join_enz"/>
</dbReference>
<feature type="domain" description="Tyr recombinase" evidence="5">
    <location>
        <begin position="182"/>
        <end position="371"/>
    </location>
</feature>
<evidence type="ECO:0000259" key="5">
    <source>
        <dbReference type="PROSITE" id="PS51898"/>
    </source>
</evidence>
<dbReference type="RefSeq" id="WP_153496498.1">
    <property type="nucleotide sequence ID" value="NZ_CBCRWP010000011.1"/>
</dbReference>
<dbReference type="PANTHER" id="PTHR30629">
    <property type="entry name" value="PROPHAGE INTEGRASE"/>
    <property type="match status" value="1"/>
</dbReference>